<organism evidence="12 13">
    <name type="scientific">Tagetes erecta</name>
    <name type="common">African marigold</name>
    <dbReference type="NCBI Taxonomy" id="13708"/>
    <lineage>
        <taxon>Eukaryota</taxon>
        <taxon>Viridiplantae</taxon>
        <taxon>Streptophyta</taxon>
        <taxon>Embryophyta</taxon>
        <taxon>Tracheophyta</taxon>
        <taxon>Spermatophyta</taxon>
        <taxon>Magnoliopsida</taxon>
        <taxon>eudicotyledons</taxon>
        <taxon>Gunneridae</taxon>
        <taxon>Pentapetalae</taxon>
        <taxon>asterids</taxon>
        <taxon>campanulids</taxon>
        <taxon>Asterales</taxon>
        <taxon>Asteraceae</taxon>
        <taxon>Asteroideae</taxon>
        <taxon>Heliantheae alliance</taxon>
        <taxon>Tageteae</taxon>
        <taxon>Tagetes</taxon>
    </lineage>
</organism>
<dbReference type="Proteomes" id="UP001229421">
    <property type="component" value="Unassembled WGS sequence"/>
</dbReference>
<feature type="active site" evidence="9">
    <location>
        <position position="209"/>
    </location>
</feature>
<dbReference type="EC" id="3.1.1.11" evidence="3 10"/>
<comment type="function">
    <text evidence="8">Acts in the modification of cell walls via demethylesterification of cell wall pectin.</text>
</comment>
<evidence type="ECO:0000313" key="12">
    <source>
        <dbReference type="EMBL" id="KAK1426051.1"/>
    </source>
</evidence>
<evidence type="ECO:0000313" key="13">
    <source>
        <dbReference type="Proteomes" id="UP001229421"/>
    </source>
</evidence>
<dbReference type="GO" id="GO:0042545">
    <property type="term" value="P:cell wall modification"/>
    <property type="evidence" value="ECO:0007669"/>
    <property type="project" value="UniProtKB-UniRule"/>
</dbReference>
<evidence type="ECO:0000259" key="11">
    <source>
        <dbReference type="Pfam" id="PF01095"/>
    </source>
</evidence>
<feature type="domain" description="Pectinesterase catalytic" evidence="11">
    <location>
        <begin position="61"/>
        <end position="345"/>
    </location>
</feature>
<evidence type="ECO:0000256" key="1">
    <source>
        <dbReference type="ARBA" id="ARBA00005184"/>
    </source>
</evidence>
<dbReference type="GO" id="GO:0030599">
    <property type="term" value="F:pectinesterase activity"/>
    <property type="evidence" value="ECO:0007669"/>
    <property type="project" value="UniProtKB-UniRule"/>
</dbReference>
<evidence type="ECO:0000256" key="9">
    <source>
        <dbReference type="PROSITE-ProRule" id="PRU10040"/>
    </source>
</evidence>
<dbReference type="InterPro" id="IPR011050">
    <property type="entry name" value="Pectin_lyase_fold/virulence"/>
</dbReference>
<proteinExistence type="inferred from homology"/>
<keyword evidence="10" id="KW-0732">Signal</keyword>
<evidence type="ECO:0000256" key="10">
    <source>
        <dbReference type="RuleBase" id="RU000589"/>
    </source>
</evidence>
<dbReference type="FunFam" id="2.160.20.10:FF:000013">
    <property type="entry name" value="Pectinesterase"/>
    <property type="match status" value="1"/>
</dbReference>
<dbReference type="EMBL" id="JAUHHV010000004">
    <property type="protein sequence ID" value="KAK1426051.1"/>
    <property type="molecule type" value="Genomic_DNA"/>
</dbReference>
<comment type="catalytic activity">
    <reaction evidence="7 10">
        <text>[(1-&gt;4)-alpha-D-galacturonosyl methyl ester](n) + n H2O = [(1-&gt;4)-alpha-D-galacturonosyl](n) + n methanol + n H(+)</text>
        <dbReference type="Rhea" id="RHEA:22380"/>
        <dbReference type="Rhea" id="RHEA-COMP:14570"/>
        <dbReference type="Rhea" id="RHEA-COMP:14573"/>
        <dbReference type="ChEBI" id="CHEBI:15377"/>
        <dbReference type="ChEBI" id="CHEBI:15378"/>
        <dbReference type="ChEBI" id="CHEBI:17790"/>
        <dbReference type="ChEBI" id="CHEBI:140522"/>
        <dbReference type="ChEBI" id="CHEBI:140523"/>
        <dbReference type="EC" id="3.1.1.11"/>
    </reaction>
</comment>
<dbReference type="InterPro" id="IPR000070">
    <property type="entry name" value="Pectinesterase_cat"/>
</dbReference>
<comment type="caution">
    <text evidence="12">The sequence shown here is derived from an EMBL/GenBank/DDBJ whole genome shotgun (WGS) entry which is preliminary data.</text>
</comment>
<keyword evidence="5 10" id="KW-0063">Aspartyl esterase</keyword>
<dbReference type="PANTHER" id="PTHR31321">
    <property type="entry name" value="ACYL-COA THIOESTER HYDROLASE YBHC-RELATED"/>
    <property type="match status" value="1"/>
</dbReference>
<dbReference type="SUPFAM" id="SSF51126">
    <property type="entry name" value="Pectin lyase-like"/>
    <property type="match status" value="1"/>
</dbReference>
<accession>A0AAD8KRV5</accession>
<dbReference type="AlphaFoldDB" id="A0AAD8KRV5"/>
<keyword evidence="4 10" id="KW-0378">Hydrolase</keyword>
<dbReference type="GO" id="GO:0045490">
    <property type="term" value="P:pectin catabolic process"/>
    <property type="evidence" value="ECO:0007669"/>
    <property type="project" value="UniProtKB-UniRule"/>
</dbReference>
<comment type="pathway">
    <text evidence="1 10">Glycan metabolism; pectin degradation; 2-dehydro-3-deoxy-D-gluconate from pectin: step 1/5.</text>
</comment>
<evidence type="ECO:0000256" key="3">
    <source>
        <dbReference type="ARBA" id="ARBA00013229"/>
    </source>
</evidence>
<dbReference type="Pfam" id="PF01095">
    <property type="entry name" value="Pectinesterase"/>
    <property type="match status" value="1"/>
</dbReference>
<evidence type="ECO:0000256" key="6">
    <source>
        <dbReference type="ARBA" id="ARBA00023180"/>
    </source>
</evidence>
<feature type="signal peptide" evidence="10">
    <location>
        <begin position="1"/>
        <end position="17"/>
    </location>
</feature>
<keyword evidence="13" id="KW-1185">Reference proteome</keyword>
<gene>
    <name evidence="12" type="ORF">QVD17_14719</name>
</gene>
<name>A0AAD8KRV5_TARER</name>
<evidence type="ECO:0000256" key="7">
    <source>
        <dbReference type="ARBA" id="ARBA00047928"/>
    </source>
</evidence>
<evidence type="ECO:0000256" key="2">
    <source>
        <dbReference type="ARBA" id="ARBA00008891"/>
    </source>
</evidence>
<dbReference type="InterPro" id="IPR033131">
    <property type="entry name" value="Pectinesterase_Asp_AS"/>
</dbReference>
<feature type="chain" id="PRO_5041771502" description="Pectinesterase" evidence="10">
    <location>
        <begin position="18"/>
        <end position="356"/>
    </location>
</feature>
<reference evidence="12" key="1">
    <citation type="journal article" date="2023" name="bioRxiv">
        <title>Improved chromosome-level genome assembly for marigold (Tagetes erecta).</title>
        <authorList>
            <person name="Jiang F."/>
            <person name="Yuan L."/>
            <person name="Wang S."/>
            <person name="Wang H."/>
            <person name="Xu D."/>
            <person name="Wang A."/>
            <person name="Fan W."/>
        </authorList>
    </citation>
    <scope>NUCLEOTIDE SEQUENCE</scope>
    <source>
        <strain evidence="12">WSJ</strain>
        <tissue evidence="12">Leaf</tissue>
    </source>
</reference>
<dbReference type="PANTHER" id="PTHR31321:SF138">
    <property type="entry name" value="PECTINESTERASE"/>
    <property type="match status" value="1"/>
</dbReference>
<evidence type="ECO:0000256" key="8">
    <source>
        <dbReference type="ARBA" id="ARBA00057335"/>
    </source>
</evidence>
<comment type="similarity">
    <text evidence="2">Belongs to the pectinesterase family.</text>
</comment>
<evidence type="ECO:0000256" key="4">
    <source>
        <dbReference type="ARBA" id="ARBA00022801"/>
    </source>
</evidence>
<sequence>MPLLISISLPIFKVTSALTQQSHDFFCKNSFSCLVYKRFACDPNKWKSPLIPKYGVEIVLTVDQQGCGQFNSVQNAVDAVPDDHASSPTLIILDSGTYTEKVVVKNTKSHLIIEGQGYDNTFIAWDDTASRSNGTFHSYSVGVFASNFIAYDISFKPRPGAVGGQAVALRIGGDQAAFYNCGFYGFQDTLHDDQGRHYFKNCFIQGSIDFIFGNATSLYQDCNLNLVARGGSGINGGIAAQRRESSNVKSGFSFVNCRIEGTGKVFLGRAWGAYSTTVYINTFMSQVITPEGWGDYGDPSRQQTVFYGEHACSGPGSDFSSRVNYAKQLSEADAAPFMDISYIDGQDWLHPDFMKI</sequence>
<dbReference type="PROSITE" id="PS00503">
    <property type="entry name" value="PECTINESTERASE_2"/>
    <property type="match status" value="1"/>
</dbReference>
<evidence type="ECO:0000256" key="5">
    <source>
        <dbReference type="ARBA" id="ARBA00023085"/>
    </source>
</evidence>
<dbReference type="InterPro" id="IPR012334">
    <property type="entry name" value="Pectin_lyas_fold"/>
</dbReference>
<dbReference type="Gene3D" id="2.160.20.10">
    <property type="entry name" value="Single-stranded right-handed beta-helix, Pectin lyase-like"/>
    <property type="match status" value="1"/>
</dbReference>
<keyword evidence="6" id="KW-0325">Glycoprotein</keyword>
<protein>
    <recommendedName>
        <fullName evidence="3 10">Pectinesterase</fullName>
        <ecNumber evidence="3 10">3.1.1.11</ecNumber>
    </recommendedName>
</protein>